<evidence type="ECO:0000256" key="3">
    <source>
        <dbReference type="ARBA" id="ARBA00023295"/>
    </source>
</evidence>
<reference evidence="7" key="1">
    <citation type="journal article" date="2019" name="Int. J. Syst. Evol. Microbiol.">
        <title>The Global Catalogue of Microorganisms (GCM) 10K type strain sequencing project: providing services to taxonomists for standard genome sequencing and annotation.</title>
        <authorList>
            <consortium name="The Broad Institute Genomics Platform"/>
            <consortium name="The Broad Institute Genome Sequencing Center for Infectious Disease"/>
            <person name="Wu L."/>
            <person name="Ma J."/>
        </authorList>
    </citation>
    <scope>NUCLEOTIDE SEQUENCE [LARGE SCALE GENOMIC DNA]</scope>
    <source>
        <strain evidence="7">JCM 15921</strain>
    </source>
</reference>
<accession>A0ABP5KCU1</accession>
<evidence type="ECO:0000256" key="1">
    <source>
        <dbReference type="ARBA" id="ARBA00009865"/>
    </source>
</evidence>
<evidence type="ECO:0000256" key="4">
    <source>
        <dbReference type="RuleBase" id="RU361187"/>
    </source>
</evidence>
<dbReference type="PANTHER" id="PTHR42812:SF12">
    <property type="entry name" value="BETA-XYLOSIDASE-RELATED"/>
    <property type="match status" value="1"/>
</dbReference>
<gene>
    <name evidence="6" type="ORF">GCM10009825_07870</name>
</gene>
<dbReference type="Pfam" id="PF04616">
    <property type="entry name" value="Glyco_hydro_43"/>
    <property type="match status" value="1"/>
</dbReference>
<evidence type="ECO:0000313" key="7">
    <source>
        <dbReference type="Proteomes" id="UP001500102"/>
    </source>
</evidence>
<comment type="similarity">
    <text evidence="1 4">Belongs to the glycosyl hydrolase 43 family.</text>
</comment>
<dbReference type="SUPFAM" id="SSF49899">
    <property type="entry name" value="Concanavalin A-like lectins/glucanases"/>
    <property type="match status" value="1"/>
</dbReference>
<dbReference type="Gene3D" id="2.115.10.20">
    <property type="entry name" value="Glycosyl hydrolase domain, family 43"/>
    <property type="match status" value="1"/>
</dbReference>
<name>A0ABP5KCU1_9MICC</name>
<keyword evidence="7" id="KW-1185">Reference proteome</keyword>
<comment type="caution">
    <text evidence="6">The sequence shown here is derived from an EMBL/GenBank/DDBJ whole genome shotgun (WGS) entry which is preliminary data.</text>
</comment>
<dbReference type="InterPro" id="IPR006710">
    <property type="entry name" value="Glyco_hydro_43"/>
</dbReference>
<dbReference type="SUPFAM" id="SSF75005">
    <property type="entry name" value="Arabinanase/levansucrase/invertase"/>
    <property type="match status" value="1"/>
</dbReference>
<dbReference type="InterPro" id="IPR023296">
    <property type="entry name" value="Glyco_hydro_beta-prop_sf"/>
</dbReference>
<proteinExistence type="inferred from homology"/>
<dbReference type="Gene3D" id="2.60.120.200">
    <property type="match status" value="1"/>
</dbReference>
<organism evidence="6 7">
    <name type="scientific">Arthrobacter humicola</name>
    <dbReference type="NCBI Taxonomy" id="409291"/>
    <lineage>
        <taxon>Bacteria</taxon>
        <taxon>Bacillati</taxon>
        <taxon>Actinomycetota</taxon>
        <taxon>Actinomycetes</taxon>
        <taxon>Micrococcales</taxon>
        <taxon>Micrococcaceae</taxon>
        <taxon>Arthrobacter</taxon>
    </lineage>
</organism>
<feature type="domain" description="Beta-xylosidase C-terminal Concanavalin A-like" evidence="5">
    <location>
        <begin position="349"/>
        <end position="495"/>
    </location>
</feature>
<dbReference type="InterPro" id="IPR051795">
    <property type="entry name" value="Glycosyl_Hydrlase_43"/>
</dbReference>
<dbReference type="Proteomes" id="UP001500102">
    <property type="component" value="Unassembled WGS sequence"/>
</dbReference>
<keyword evidence="2 4" id="KW-0378">Hydrolase</keyword>
<dbReference type="InterPro" id="IPR013320">
    <property type="entry name" value="ConA-like_dom_sf"/>
</dbReference>
<keyword evidence="3 4" id="KW-0326">Glycosidase</keyword>
<dbReference type="RefSeq" id="WP_344362318.1">
    <property type="nucleotide sequence ID" value="NZ_BAAAQB010000009.1"/>
</dbReference>
<evidence type="ECO:0000256" key="2">
    <source>
        <dbReference type="ARBA" id="ARBA00022801"/>
    </source>
</evidence>
<evidence type="ECO:0000259" key="5">
    <source>
        <dbReference type="Pfam" id="PF17851"/>
    </source>
</evidence>
<dbReference type="PANTHER" id="PTHR42812">
    <property type="entry name" value="BETA-XYLOSIDASE"/>
    <property type="match status" value="1"/>
</dbReference>
<dbReference type="Pfam" id="PF17851">
    <property type="entry name" value="GH43_C2"/>
    <property type="match status" value="1"/>
</dbReference>
<dbReference type="EMBL" id="BAAAQB010000009">
    <property type="protein sequence ID" value="GAA2128467.1"/>
    <property type="molecule type" value="Genomic_DNA"/>
</dbReference>
<dbReference type="InterPro" id="IPR041542">
    <property type="entry name" value="GH43_C2"/>
</dbReference>
<dbReference type="CDD" id="cd18617">
    <property type="entry name" value="GH43_XynB-like"/>
    <property type="match status" value="1"/>
</dbReference>
<protein>
    <submittedName>
        <fullName evidence="6">Glycoside hydrolase family 43 protein</fullName>
    </submittedName>
</protein>
<dbReference type="GO" id="GO:0016787">
    <property type="term" value="F:hydrolase activity"/>
    <property type="evidence" value="ECO:0007669"/>
    <property type="project" value="UniProtKB-KW"/>
</dbReference>
<evidence type="ECO:0000313" key="6">
    <source>
        <dbReference type="EMBL" id="GAA2128467.1"/>
    </source>
</evidence>
<sequence length="514" mass="56430">MNSFTNPVLRGHAPDPSVVRVGDDFYLANSSFGFLPGIPISHSTDLVTWRTIGFAVTRPGQYRRDGQPGSINLFAPTLRHEEGVFYLVCTNQAEGQGNFFVTATSPEGPWSDAVWLDQEAFDPSLFRDIDGRWYYTRRTLQFRPDGNLGPIVQAPIDIATGTLGEFRPLTANNRGFSSNDIEGPHLFTRDGWYYLTGAEGSSWKGHMQTIGRSRSPWGPFEPAPHNPILTHRDRVAHPIQSVGHADFVEDASGNWWAVSLGTRHDRFSSHHTLGRETFLTPVTWTEDGWPVVGHDGHTEEAFDDVPTPTDRGTRIDVADSLWLRGWRTLQAGEPGVNGKQTDDFIEVPAGPDLTERPPVGALFRAQSEFDQTFSATVDSDDAVAAGVAVYTNSVHFFSALVRPVGSGRAVSFRRVVDDMLTETETVVPAQGDLRLTVTATGGRYTFTATVGHESWELGSGNSRLLSAEAAQWFVNVNFALIAVDEGSNGGAARFGRVLIEEPLKTVPPAFEIPY</sequence>